<dbReference type="FunFam" id="1.10.510.10:FF:000757">
    <property type="entry name" value="AGC family serine/threonine kinase"/>
    <property type="match status" value="1"/>
</dbReference>
<organism evidence="11 12">
    <name type="scientific">Dictyostelium purpureum</name>
    <name type="common">Slime mold</name>
    <dbReference type="NCBI Taxonomy" id="5786"/>
    <lineage>
        <taxon>Eukaryota</taxon>
        <taxon>Amoebozoa</taxon>
        <taxon>Evosea</taxon>
        <taxon>Eumycetozoa</taxon>
        <taxon>Dictyostelia</taxon>
        <taxon>Dictyosteliales</taxon>
        <taxon>Dictyosteliaceae</taxon>
        <taxon>Dictyostelium</taxon>
    </lineage>
</organism>
<dbReference type="InterPro" id="IPR011009">
    <property type="entry name" value="Kinase-like_dom_sf"/>
</dbReference>
<dbReference type="Proteomes" id="UP000001064">
    <property type="component" value="Unassembled WGS sequence"/>
</dbReference>
<comment type="catalytic activity">
    <reaction evidence="7">
        <text>L-threonyl-[protein] + ATP = O-phospho-L-threonyl-[protein] + ADP + H(+)</text>
        <dbReference type="Rhea" id="RHEA:46608"/>
        <dbReference type="Rhea" id="RHEA-COMP:11060"/>
        <dbReference type="Rhea" id="RHEA-COMP:11605"/>
        <dbReference type="ChEBI" id="CHEBI:15378"/>
        <dbReference type="ChEBI" id="CHEBI:30013"/>
        <dbReference type="ChEBI" id="CHEBI:30616"/>
        <dbReference type="ChEBI" id="CHEBI:61977"/>
        <dbReference type="ChEBI" id="CHEBI:456216"/>
        <dbReference type="EC" id="2.7.11.1"/>
    </reaction>
</comment>
<dbReference type="PROSITE" id="PS00107">
    <property type="entry name" value="PROTEIN_KINASE_ATP"/>
    <property type="match status" value="1"/>
</dbReference>
<comment type="catalytic activity">
    <reaction evidence="8">
        <text>L-seryl-[protein] + ATP = O-phospho-L-seryl-[protein] + ADP + H(+)</text>
        <dbReference type="Rhea" id="RHEA:17989"/>
        <dbReference type="Rhea" id="RHEA-COMP:9863"/>
        <dbReference type="Rhea" id="RHEA-COMP:11604"/>
        <dbReference type="ChEBI" id="CHEBI:15378"/>
        <dbReference type="ChEBI" id="CHEBI:29999"/>
        <dbReference type="ChEBI" id="CHEBI:30616"/>
        <dbReference type="ChEBI" id="CHEBI:83421"/>
        <dbReference type="ChEBI" id="CHEBI:456216"/>
        <dbReference type="EC" id="2.7.11.1"/>
    </reaction>
</comment>
<proteinExistence type="predicted"/>
<dbReference type="GO" id="GO:0005524">
    <property type="term" value="F:ATP binding"/>
    <property type="evidence" value="ECO:0007669"/>
    <property type="project" value="UniProtKB-UniRule"/>
</dbReference>
<evidence type="ECO:0000256" key="9">
    <source>
        <dbReference type="PROSITE-ProRule" id="PRU10141"/>
    </source>
</evidence>
<dbReference type="PANTHER" id="PTHR24356:SF135">
    <property type="entry name" value="SERINE_THREONINE-PROTEIN KINASE DDB_G0293276-RELATED"/>
    <property type="match status" value="1"/>
</dbReference>
<dbReference type="Gene3D" id="3.30.200.20">
    <property type="entry name" value="Phosphorylase Kinase, domain 1"/>
    <property type="match status" value="1"/>
</dbReference>
<dbReference type="OrthoDB" id="162894at2759"/>
<gene>
    <name evidence="11" type="ORF">DICPUDRAFT_34584</name>
</gene>
<dbReference type="Pfam" id="PF00069">
    <property type="entry name" value="Pkinase"/>
    <property type="match status" value="1"/>
</dbReference>
<dbReference type="GO" id="GO:0004674">
    <property type="term" value="F:protein serine/threonine kinase activity"/>
    <property type="evidence" value="ECO:0000318"/>
    <property type="project" value="GO_Central"/>
</dbReference>
<evidence type="ECO:0000256" key="7">
    <source>
        <dbReference type="ARBA" id="ARBA00047899"/>
    </source>
</evidence>
<keyword evidence="5" id="KW-0418">Kinase</keyword>
<dbReference type="EMBL" id="GL871087">
    <property type="protein sequence ID" value="EGC34683.1"/>
    <property type="molecule type" value="Genomic_DNA"/>
</dbReference>
<dbReference type="GO" id="GO:0035556">
    <property type="term" value="P:intracellular signal transduction"/>
    <property type="evidence" value="ECO:0000318"/>
    <property type="project" value="GO_Central"/>
</dbReference>
<keyword evidence="3" id="KW-0808">Transferase</keyword>
<dbReference type="InterPro" id="IPR017441">
    <property type="entry name" value="Protein_kinase_ATP_BS"/>
</dbReference>
<feature type="domain" description="Protein kinase" evidence="10">
    <location>
        <begin position="181"/>
        <end position="430"/>
    </location>
</feature>
<dbReference type="eggNOG" id="KOG0606">
    <property type="taxonomic scope" value="Eukaryota"/>
</dbReference>
<evidence type="ECO:0000256" key="8">
    <source>
        <dbReference type="ARBA" id="ARBA00048679"/>
    </source>
</evidence>
<evidence type="ECO:0000256" key="2">
    <source>
        <dbReference type="ARBA" id="ARBA00022527"/>
    </source>
</evidence>
<feature type="binding site" evidence="9">
    <location>
        <position position="220"/>
    </location>
    <ligand>
        <name>ATP</name>
        <dbReference type="ChEBI" id="CHEBI:30616"/>
    </ligand>
</feature>
<evidence type="ECO:0000313" key="12">
    <source>
        <dbReference type="Proteomes" id="UP000001064"/>
    </source>
</evidence>
<keyword evidence="6 9" id="KW-0067">ATP-binding</keyword>
<keyword evidence="4 9" id="KW-0547">Nucleotide-binding</keyword>
<dbReference type="RefSeq" id="XP_003288768.1">
    <property type="nucleotide sequence ID" value="XM_003288720.1"/>
</dbReference>
<name>F0ZMX4_DICPU</name>
<protein>
    <recommendedName>
        <fullName evidence="1">non-specific serine/threonine protein kinase</fullName>
        <ecNumber evidence="1">2.7.11.1</ecNumber>
    </recommendedName>
</protein>
<dbReference type="KEGG" id="dpp:DICPUDRAFT_34584"/>
<dbReference type="FunFam" id="3.30.200.20:FF:001228">
    <property type="entry name" value="Probable serine/threonine-protein kinase DDB_G0290859"/>
    <property type="match status" value="1"/>
</dbReference>
<accession>F0ZMX4</accession>
<dbReference type="SUPFAM" id="SSF56112">
    <property type="entry name" value="Protein kinase-like (PK-like)"/>
    <property type="match status" value="1"/>
</dbReference>
<dbReference type="InParanoid" id="F0ZMX4"/>
<sequence length="465" mass="52393">MLKIVYPSFSKLFTIFRSKRIRSPSVSMDYLQNSFSSSDDEVSSNNKNILKSNMFINNPNNHTLSPLLNISSSSYLSNLSSGSSSSSSSESDVDNSCIDSLELFKLSDDFEESEIILNQVGPDKYNDLVNIFSKSHENLCLMLKEINRETMDNDTIDGQIIPDKEWERCLCCKKTHTINDYKHIECIGKGGYGVVCKFINKSTQNICAIKTIKRDHLALKEINTLIELGKKDKQFTVNIFHTFLSPCKEKILIEMEYLEGGDCSYHLEDAGAFPEDIAKQYIAETVLCLEYIHNNSIVHGDIKPNNMAIDKEGHIKLLDFGSSKKFNQKKPTSTNGILGSPRYISPEVLLFEPQSPAVDFWALGVVLFELITGSTPFIGDTPEEIFDSILSRNTEEVIIPKDANDLITKLLDPNPATRIGSKDIKTHPYFNDIDWENLKSTPPSWKPKSTNNFICRGSCKLINSF</sequence>
<dbReference type="STRING" id="5786.F0ZMX4"/>
<dbReference type="OMA" id="CKLINSF"/>
<evidence type="ECO:0000256" key="6">
    <source>
        <dbReference type="ARBA" id="ARBA00022840"/>
    </source>
</evidence>
<evidence type="ECO:0000256" key="3">
    <source>
        <dbReference type="ARBA" id="ARBA00022679"/>
    </source>
</evidence>
<evidence type="ECO:0000313" key="11">
    <source>
        <dbReference type="EMBL" id="EGC34683.1"/>
    </source>
</evidence>
<dbReference type="InterPro" id="IPR050236">
    <property type="entry name" value="Ser_Thr_kinase_AGC"/>
</dbReference>
<dbReference type="Gene3D" id="1.10.510.10">
    <property type="entry name" value="Transferase(Phosphotransferase) domain 1"/>
    <property type="match status" value="1"/>
</dbReference>
<evidence type="ECO:0000256" key="5">
    <source>
        <dbReference type="ARBA" id="ARBA00022777"/>
    </source>
</evidence>
<dbReference type="InterPro" id="IPR000719">
    <property type="entry name" value="Prot_kinase_dom"/>
</dbReference>
<dbReference type="VEuPathDB" id="AmoebaDB:DICPUDRAFT_34584"/>
<evidence type="ECO:0000256" key="4">
    <source>
        <dbReference type="ARBA" id="ARBA00022741"/>
    </source>
</evidence>
<dbReference type="EC" id="2.7.11.1" evidence="1"/>
<dbReference type="GO" id="GO:0007346">
    <property type="term" value="P:regulation of mitotic cell cycle"/>
    <property type="evidence" value="ECO:0000318"/>
    <property type="project" value="GO_Central"/>
</dbReference>
<dbReference type="PANTHER" id="PTHR24356">
    <property type="entry name" value="SERINE/THREONINE-PROTEIN KINASE"/>
    <property type="match status" value="1"/>
</dbReference>
<evidence type="ECO:0000259" key="10">
    <source>
        <dbReference type="PROSITE" id="PS50011"/>
    </source>
</evidence>
<dbReference type="PROSITE" id="PS50011">
    <property type="entry name" value="PROTEIN_KINASE_DOM"/>
    <property type="match status" value="1"/>
</dbReference>
<keyword evidence="12" id="KW-1185">Reference proteome</keyword>
<dbReference type="SMART" id="SM00220">
    <property type="entry name" value="S_TKc"/>
    <property type="match status" value="1"/>
</dbReference>
<dbReference type="CDD" id="cd05579">
    <property type="entry name" value="STKc_MAST_like"/>
    <property type="match status" value="1"/>
</dbReference>
<reference evidence="12" key="1">
    <citation type="journal article" date="2011" name="Genome Biol.">
        <title>Comparative genomics of the social amoebae Dictyostelium discoideum and Dictyostelium purpureum.</title>
        <authorList>
            <consortium name="US DOE Joint Genome Institute (JGI-PGF)"/>
            <person name="Sucgang R."/>
            <person name="Kuo A."/>
            <person name="Tian X."/>
            <person name="Salerno W."/>
            <person name="Parikh A."/>
            <person name="Feasley C.L."/>
            <person name="Dalin E."/>
            <person name="Tu H."/>
            <person name="Huang E."/>
            <person name="Barry K."/>
            <person name="Lindquist E."/>
            <person name="Shapiro H."/>
            <person name="Bruce D."/>
            <person name="Schmutz J."/>
            <person name="Salamov A."/>
            <person name="Fey P."/>
            <person name="Gaudet P."/>
            <person name="Anjard C."/>
            <person name="Babu M.M."/>
            <person name="Basu S."/>
            <person name="Bushmanova Y."/>
            <person name="van der Wel H."/>
            <person name="Katoh-Kurasawa M."/>
            <person name="Dinh C."/>
            <person name="Coutinho P.M."/>
            <person name="Saito T."/>
            <person name="Elias M."/>
            <person name="Schaap P."/>
            <person name="Kay R.R."/>
            <person name="Henrissat B."/>
            <person name="Eichinger L."/>
            <person name="Rivero F."/>
            <person name="Putnam N.H."/>
            <person name="West C.M."/>
            <person name="Loomis W.F."/>
            <person name="Chisholm R.L."/>
            <person name="Shaulsky G."/>
            <person name="Strassmann J.E."/>
            <person name="Queller D.C."/>
            <person name="Kuspa A."/>
            <person name="Grigoriev I.V."/>
        </authorList>
    </citation>
    <scope>NUCLEOTIDE SEQUENCE [LARGE SCALE GENOMIC DNA]</scope>
    <source>
        <strain evidence="12">QSDP1</strain>
    </source>
</reference>
<dbReference type="AlphaFoldDB" id="F0ZMX4"/>
<keyword evidence="2" id="KW-0723">Serine/threonine-protein kinase</keyword>
<evidence type="ECO:0000256" key="1">
    <source>
        <dbReference type="ARBA" id="ARBA00012513"/>
    </source>
</evidence>
<dbReference type="GeneID" id="10499322"/>